<organism evidence="1 2">
    <name type="scientific">Diaphorobacter limosus</name>
    <dbReference type="NCBI Taxonomy" id="3036128"/>
    <lineage>
        <taxon>Bacteria</taxon>
        <taxon>Pseudomonadati</taxon>
        <taxon>Pseudomonadota</taxon>
        <taxon>Betaproteobacteria</taxon>
        <taxon>Burkholderiales</taxon>
        <taxon>Comamonadaceae</taxon>
        <taxon>Diaphorobacter</taxon>
    </lineage>
</organism>
<evidence type="ECO:0000313" key="1">
    <source>
        <dbReference type="EMBL" id="WOO31117.1"/>
    </source>
</evidence>
<proteinExistence type="predicted"/>
<reference evidence="1 2" key="1">
    <citation type="submission" date="2023-03" db="EMBL/GenBank/DDBJ databases">
        <title>Diaphorobacter basophil sp. nov., isolated from a sewage-treatment plant.</title>
        <authorList>
            <person name="Yang K."/>
        </authorList>
    </citation>
    <scope>NUCLEOTIDE SEQUENCE [LARGE SCALE GENOMIC DNA]</scope>
    <source>
        <strain evidence="1 2">Y-1</strain>
    </source>
</reference>
<name>A0ABZ0J1U7_9BURK</name>
<accession>A0ABZ0J1U7</accession>
<gene>
    <name evidence="1" type="ORF">P4826_11885</name>
</gene>
<protein>
    <recommendedName>
        <fullName evidence="3">Antitoxin</fullName>
    </recommendedName>
</protein>
<evidence type="ECO:0000313" key="2">
    <source>
        <dbReference type="Proteomes" id="UP001303211"/>
    </source>
</evidence>
<dbReference type="Proteomes" id="UP001303211">
    <property type="component" value="Chromosome"/>
</dbReference>
<dbReference type="EMBL" id="CP136921">
    <property type="protein sequence ID" value="WOO31117.1"/>
    <property type="molecule type" value="Genomic_DNA"/>
</dbReference>
<sequence length="87" mass="9236">MRTTLDISDDVLLAAKELARRGKKPLGQVISELARKAFTLPDDHSAAAGTAKNADSPLAALGIHPLPPCGVIVSNEHIDRLRDEEGV</sequence>
<evidence type="ECO:0008006" key="3">
    <source>
        <dbReference type="Google" id="ProtNLM"/>
    </source>
</evidence>
<dbReference type="RefSeq" id="WP_317700603.1">
    <property type="nucleotide sequence ID" value="NZ_CP136921.1"/>
</dbReference>
<keyword evidence="2" id="KW-1185">Reference proteome</keyword>